<feature type="transmembrane region" description="Helical" evidence="6">
    <location>
        <begin position="265"/>
        <end position="286"/>
    </location>
</feature>
<accession>A0A8K0TKY8</accession>
<dbReference type="EMBL" id="JAGPXD010000002">
    <property type="protein sequence ID" value="KAH7367473.1"/>
    <property type="molecule type" value="Genomic_DNA"/>
</dbReference>
<evidence type="ECO:0000313" key="9">
    <source>
        <dbReference type="Proteomes" id="UP000813385"/>
    </source>
</evidence>
<keyword evidence="2 6" id="KW-0812">Transmembrane</keyword>
<dbReference type="Pfam" id="PF07690">
    <property type="entry name" value="MFS_1"/>
    <property type="match status" value="1"/>
</dbReference>
<dbReference type="InterPro" id="IPR020846">
    <property type="entry name" value="MFS_dom"/>
</dbReference>
<comment type="caution">
    <text evidence="8">The sequence shown here is derived from an EMBL/GenBank/DDBJ whole genome shotgun (WGS) entry which is preliminary data.</text>
</comment>
<dbReference type="Gene3D" id="1.20.1250.20">
    <property type="entry name" value="MFS general substrate transporter like domains"/>
    <property type="match status" value="1"/>
</dbReference>
<keyword evidence="9" id="KW-1185">Reference proteome</keyword>
<feature type="transmembrane region" description="Helical" evidence="6">
    <location>
        <begin position="369"/>
        <end position="388"/>
    </location>
</feature>
<evidence type="ECO:0000256" key="1">
    <source>
        <dbReference type="ARBA" id="ARBA00004141"/>
    </source>
</evidence>
<protein>
    <submittedName>
        <fullName evidence="8">Major facilitator superfamily transporter</fullName>
    </submittedName>
</protein>
<dbReference type="PANTHER" id="PTHR42718">
    <property type="entry name" value="MAJOR FACILITATOR SUPERFAMILY MULTIDRUG TRANSPORTER MFSC"/>
    <property type="match status" value="1"/>
</dbReference>
<feature type="transmembrane region" description="Helical" evidence="6">
    <location>
        <begin position="82"/>
        <end position="99"/>
    </location>
</feature>
<evidence type="ECO:0000256" key="5">
    <source>
        <dbReference type="SAM" id="MobiDB-lite"/>
    </source>
</evidence>
<comment type="subcellular location">
    <subcellularLocation>
        <location evidence="1">Membrane</location>
        <topology evidence="1">Multi-pass membrane protein</topology>
    </subcellularLocation>
</comment>
<name>A0A8K0TKY8_9PEZI</name>
<dbReference type="Gene3D" id="1.20.1720.10">
    <property type="entry name" value="Multidrug resistance protein D"/>
    <property type="match status" value="1"/>
</dbReference>
<dbReference type="OrthoDB" id="5086884at2759"/>
<evidence type="ECO:0000259" key="7">
    <source>
        <dbReference type="PROSITE" id="PS50850"/>
    </source>
</evidence>
<evidence type="ECO:0000256" key="4">
    <source>
        <dbReference type="ARBA" id="ARBA00023136"/>
    </source>
</evidence>
<dbReference type="Proteomes" id="UP000813385">
    <property type="component" value="Unassembled WGS sequence"/>
</dbReference>
<dbReference type="InterPro" id="IPR036259">
    <property type="entry name" value="MFS_trans_sf"/>
</dbReference>
<reference evidence="8" key="1">
    <citation type="journal article" date="2021" name="Nat. Commun.">
        <title>Genetic determinants of endophytism in the Arabidopsis root mycobiome.</title>
        <authorList>
            <person name="Mesny F."/>
            <person name="Miyauchi S."/>
            <person name="Thiergart T."/>
            <person name="Pickel B."/>
            <person name="Atanasova L."/>
            <person name="Karlsson M."/>
            <person name="Huettel B."/>
            <person name="Barry K.W."/>
            <person name="Haridas S."/>
            <person name="Chen C."/>
            <person name="Bauer D."/>
            <person name="Andreopoulos W."/>
            <person name="Pangilinan J."/>
            <person name="LaButti K."/>
            <person name="Riley R."/>
            <person name="Lipzen A."/>
            <person name="Clum A."/>
            <person name="Drula E."/>
            <person name="Henrissat B."/>
            <person name="Kohler A."/>
            <person name="Grigoriev I.V."/>
            <person name="Martin F.M."/>
            <person name="Hacquard S."/>
        </authorList>
    </citation>
    <scope>NUCLEOTIDE SEQUENCE</scope>
    <source>
        <strain evidence="8">MPI-CAGE-AT-0016</strain>
    </source>
</reference>
<feature type="transmembrane region" description="Helical" evidence="6">
    <location>
        <begin position="341"/>
        <end position="362"/>
    </location>
</feature>
<feature type="transmembrane region" description="Helical" evidence="6">
    <location>
        <begin position="431"/>
        <end position="450"/>
    </location>
</feature>
<feature type="compositionally biased region" description="Basic and acidic residues" evidence="5">
    <location>
        <begin position="532"/>
        <end position="541"/>
    </location>
</feature>
<evidence type="ECO:0000313" key="8">
    <source>
        <dbReference type="EMBL" id="KAH7367473.1"/>
    </source>
</evidence>
<dbReference type="SUPFAM" id="SSF103473">
    <property type="entry name" value="MFS general substrate transporter"/>
    <property type="match status" value="1"/>
</dbReference>
<dbReference type="InterPro" id="IPR011701">
    <property type="entry name" value="MFS"/>
</dbReference>
<feature type="transmembrane region" description="Helical" evidence="6">
    <location>
        <begin position="199"/>
        <end position="219"/>
    </location>
</feature>
<evidence type="ECO:0000256" key="6">
    <source>
        <dbReference type="SAM" id="Phobius"/>
    </source>
</evidence>
<dbReference type="PANTHER" id="PTHR42718:SF11">
    <property type="entry name" value="MAJOR FACILITATOR SUPERFAMILY (MFS) PROFILE DOMAIN-CONTAINING PROTEIN"/>
    <property type="match status" value="1"/>
</dbReference>
<dbReference type="PROSITE" id="PS50850">
    <property type="entry name" value="MFS"/>
    <property type="match status" value="1"/>
</dbReference>
<feature type="transmembrane region" description="Helical" evidence="6">
    <location>
        <begin position="132"/>
        <end position="156"/>
    </location>
</feature>
<proteinExistence type="predicted"/>
<feature type="transmembrane region" description="Helical" evidence="6">
    <location>
        <begin position="470"/>
        <end position="488"/>
    </location>
</feature>
<sequence length="541" mass="58307">MTRRDSADAELGTAADTSVHAADVEKLGRQRPAVFATIWAELGFIAALLGSMLMAEFFISGFHIILPPLSIELQIPETSQTWPSSVFSLVTGAFLLPFGRLGDMHGGYAVFTIGLSWMCLWCLVAGFSTNYIMLIVCRAMQGLGSAAYLPAGIMLLGKTYRPGPRKNLVFAFYGAFAPLGFFVGILFGGIAGEFLTWRWYFWLGTAILGVVCIIAALSVPRDFTRAPPPGLGMDWWGFATIVPGLILLVYAITDSSQAPQGWASPQIIVTLIAGVALLAAAVYVEGWVAENPFVPFDLFAPKHMKKLVVALFFGYGAFGLFLFYSSFYIELVLHKSPLTTAVWYLPMIIGGLIIGTVGGFTLHLLPGRALLILSGIGGVVCVLLFALMPEEPNYWAWVFPSMVAATISIDIFFTVSNVFITTNLPARRQGLAGALINSTLFLGISFFLGFGDVAVGQTSHLDLRQNYQVAFWFAVGIAGVTLLIFAFIDIGRAKAELTLEEREQLGAGSGSETERPQDGYSAGDAESPALSEADKRGVSGF</sequence>
<dbReference type="AlphaFoldDB" id="A0A8K0TKY8"/>
<dbReference type="GO" id="GO:0016020">
    <property type="term" value="C:membrane"/>
    <property type="evidence" value="ECO:0007669"/>
    <property type="project" value="UniProtKB-SubCell"/>
</dbReference>
<feature type="domain" description="Major facilitator superfamily (MFS) profile" evidence="7">
    <location>
        <begin position="36"/>
        <end position="493"/>
    </location>
</feature>
<evidence type="ECO:0000256" key="2">
    <source>
        <dbReference type="ARBA" id="ARBA00022692"/>
    </source>
</evidence>
<feature type="transmembrane region" description="Helical" evidence="6">
    <location>
        <begin position="394"/>
        <end position="419"/>
    </location>
</feature>
<dbReference type="GO" id="GO:0022857">
    <property type="term" value="F:transmembrane transporter activity"/>
    <property type="evidence" value="ECO:0007669"/>
    <property type="project" value="InterPro"/>
</dbReference>
<feature type="transmembrane region" description="Helical" evidence="6">
    <location>
        <begin position="231"/>
        <end position="253"/>
    </location>
</feature>
<keyword evidence="4 6" id="KW-0472">Membrane</keyword>
<feature type="transmembrane region" description="Helical" evidence="6">
    <location>
        <begin position="106"/>
        <end position="126"/>
    </location>
</feature>
<feature type="region of interest" description="Disordered" evidence="5">
    <location>
        <begin position="503"/>
        <end position="541"/>
    </location>
</feature>
<evidence type="ECO:0000256" key="3">
    <source>
        <dbReference type="ARBA" id="ARBA00022989"/>
    </source>
</evidence>
<organism evidence="8 9">
    <name type="scientific">Plectosphaerella cucumerina</name>
    <dbReference type="NCBI Taxonomy" id="40658"/>
    <lineage>
        <taxon>Eukaryota</taxon>
        <taxon>Fungi</taxon>
        <taxon>Dikarya</taxon>
        <taxon>Ascomycota</taxon>
        <taxon>Pezizomycotina</taxon>
        <taxon>Sordariomycetes</taxon>
        <taxon>Hypocreomycetidae</taxon>
        <taxon>Glomerellales</taxon>
        <taxon>Plectosphaerellaceae</taxon>
        <taxon>Plectosphaerella</taxon>
    </lineage>
</organism>
<feature type="transmembrane region" description="Helical" evidence="6">
    <location>
        <begin position="307"/>
        <end position="329"/>
    </location>
</feature>
<feature type="transmembrane region" description="Helical" evidence="6">
    <location>
        <begin position="168"/>
        <end position="187"/>
    </location>
</feature>
<gene>
    <name evidence="8" type="ORF">B0T11DRAFT_53951</name>
</gene>
<feature type="transmembrane region" description="Helical" evidence="6">
    <location>
        <begin position="38"/>
        <end position="62"/>
    </location>
</feature>
<keyword evidence="3 6" id="KW-1133">Transmembrane helix</keyword>